<keyword evidence="14" id="KW-0472">Membrane</keyword>
<evidence type="ECO:0000256" key="18">
    <source>
        <dbReference type="ARBA" id="ARBA00023377"/>
    </source>
</evidence>
<dbReference type="GO" id="GO:0050776">
    <property type="term" value="P:regulation of immune response"/>
    <property type="evidence" value="ECO:0007669"/>
    <property type="project" value="TreeGrafter"/>
</dbReference>
<dbReference type="SMART" id="SM00252">
    <property type="entry name" value="SH2"/>
    <property type="match status" value="1"/>
</dbReference>
<evidence type="ECO:0000256" key="6">
    <source>
        <dbReference type="ARBA" id="ARBA00004514"/>
    </source>
</evidence>
<evidence type="ECO:0000313" key="23">
    <source>
        <dbReference type="Proteomes" id="UP000515159"/>
    </source>
</evidence>
<dbReference type="InterPro" id="IPR000980">
    <property type="entry name" value="SH2"/>
</dbReference>
<dbReference type="PANTHER" id="PTHR46051">
    <property type="entry name" value="SH2 DOMAIN-CONTAINING PROTEIN"/>
    <property type="match status" value="1"/>
</dbReference>
<sequence>MSIPELEISLTSMSAGHRVLKTTCWYHPDLSCVQAEDLLSRAGKDGSFLVRDSESVSGAFALCLWFQGHIHTYRIMPNEEGFLAVQTIPGLPVKYFRTLADLVTTYQQPNMGLVSALLYPVKRDEEDSVGEVSSPQDAARPDSGIFQEPVPQVKNQPTWQKHINNSPTLEVMALLTEDGRKQLQLDLEDPRKGNQRLGQLRKLLLTICSGLHSEIDVTLSSLETLAKVFDHSRSAVSDIGKQVSFSSDPDLEPLLHEISTLASLLSSLEQKTGALVQESFSKHKAASCGSPLTSSASQNNLTHTFQVSTGKAQKMLVRVSLETGTLTFLKSDSTSSEETLHLDQISQLIKYQSMQNKLQVVYIQEPPRSQTRDFLFQDERKREAFCHLLQLMKIKHANLDEPDLISVYIGTWNMDSSPPPLSISSWLTARGLGYSQDESIACLPYDMYVIGTQKNCVGDREWLDFLQDTLKTLMGIDFKVVALQTQWNIKMVVLVKPEHEHRISHIVTSTVKTGVAPALGNKGAVGISFLFNGTSFAFVNCHLASGSEKTARRNQSYKNILRSLTLGDKTLSDFDISLRFNHIFWFGDLNYCLEMDVQDILSHVNRKEFETLRAVDQLNQERERKKAFLRFIEEKITFPPTYRYERGSRDNYIWQKQKTAGLRISAPSWCDRILWRSQPETHVLCTSYGCSDDIMSSDHSPVFATFDVGITVHFASIKDSSSSSERALIKFESIEVIIKTRSRSQCFIQFHSKCLEEFRRSRDNSSRSTEVAGFLKLVWAGEQLPELCPNVEDLDYLVDQHLLLTVRSLDNSESYGECCIALRSVIGDTFQQFETFLSHNGDETGSIRGWMRVQVPKAQHRTRERLFEWIKDESMIDAPKGMTGSRTFQCDKAAPTQALSSLLTEGMERNRGQSISIISSSSNFTNPAYFIFEGIPIAQTPFPYFTGSPKSPNDCRNQKEKARDSSRCLGQHKGSFYHVSEVIQGPLEDMEVHQSPNICVPRMSHAPRKHSSHRRPKSAILLRDFLCQASNPSNTSWTSEVEVQLRDMQGPMASNLIKDYSLTALHVSEMEGSSMKGPLAMSRDPIKVKKKPLRQTQSALVMPHGLKEDSKGQSRNKKASSNPVDIGQWLSTLGLQQYEEGLIQNGWTRLKVFRNICDKDLRDAGVLSSIDRRLILAKLQER</sequence>
<dbReference type="Pfam" id="PF22669">
    <property type="entry name" value="Exo_endo_phos2"/>
    <property type="match status" value="1"/>
</dbReference>
<dbReference type="PROSITE" id="PS50001">
    <property type="entry name" value="SH2"/>
    <property type="match status" value="1"/>
</dbReference>
<evidence type="ECO:0000256" key="15">
    <source>
        <dbReference type="ARBA" id="ARBA00023212"/>
    </source>
</evidence>
<dbReference type="GO" id="GO:0005856">
    <property type="term" value="C:cytoskeleton"/>
    <property type="evidence" value="ECO:0007669"/>
    <property type="project" value="UniProtKB-SubCell"/>
</dbReference>
<feature type="region of interest" description="Disordered" evidence="20">
    <location>
        <begin position="1090"/>
        <end position="1123"/>
    </location>
</feature>
<dbReference type="Proteomes" id="UP000515159">
    <property type="component" value="Chromosome 5"/>
</dbReference>
<dbReference type="GO" id="GO:0043569">
    <property type="term" value="P:negative regulation of insulin-like growth factor receptor signaling pathway"/>
    <property type="evidence" value="ECO:0007669"/>
    <property type="project" value="TreeGrafter"/>
</dbReference>
<keyword evidence="23" id="KW-1185">Reference proteome</keyword>
<dbReference type="FunFam" id="3.60.10.10:FF:000005">
    <property type="entry name" value="phosphatidylinositol 3,4,5-trisphosphate 5-phosphatase 1"/>
    <property type="match status" value="1"/>
</dbReference>
<evidence type="ECO:0000256" key="8">
    <source>
        <dbReference type="ARBA" id="ARBA00012981"/>
    </source>
</evidence>
<name>A0A6P8RIJ7_GEOSA</name>
<dbReference type="PROSITE" id="PS50105">
    <property type="entry name" value="SAM_DOMAIN"/>
    <property type="match status" value="1"/>
</dbReference>
<dbReference type="SUPFAM" id="SSF56219">
    <property type="entry name" value="DNase I-like"/>
    <property type="match status" value="1"/>
</dbReference>
<feature type="domain" description="SH2" evidence="21">
    <location>
        <begin position="25"/>
        <end position="121"/>
    </location>
</feature>
<dbReference type="Pfam" id="PF24147">
    <property type="entry name" value="C2_SHIP1-2_2nd"/>
    <property type="match status" value="1"/>
</dbReference>
<evidence type="ECO:0000256" key="20">
    <source>
        <dbReference type="SAM" id="MobiDB-lite"/>
    </source>
</evidence>
<dbReference type="CDD" id="cd10343">
    <property type="entry name" value="SH2_SHIP"/>
    <property type="match status" value="1"/>
</dbReference>
<feature type="domain" description="SAM" evidence="22">
    <location>
        <begin position="1121"/>
        <end position="1182"/>
    </location>
</feature>
<evidence type="ECO:0000256" key="16">
    <source>
        <dbReference type="ARBA" id="ARBA00023242"/>
    </source>
</evidence>
<dbReference type="InterPro" id="IPR013761">
    <property type="entry name" value="SAM/pointed_sf"/>
</dbReference>
<evidence type="ECO:0000256" key="17">
    <source>
        <dbReference type="ARBA" id="ARBA00023273"/>
    </source>
</evidence>
<dbReference type="GO" id="GO:0046856">
    <property type="term" value="P:phosphatidylinositol dephosphorylation"/>
    <property type="evidence" value="ECO:0007669"/>
    <property type="project" value="InterPro"/>
</dbReference>
<dbReference type="Gene3D" id="3.60.10.10">
    <property type="entry name" value="Endonuclease/exonuclease/phosphatase"/>
    <property type="match status" value="1"/>
</dbReference>
<keyword evidence="17" id="KW-0966">Cell projection</keyword>
<dbReference type="Pfam" id="PF07647">
    <property type="entry name" value="SAM_2"/>
    <property type="match status" value="1"/>
</dbReference>
<dbReference type="OrthoDB" id="7862313at2759"/>
<dbReference type="Pfam" id="PF24150">
    <property type="entry name" value="C2_SHIP1-2_first"/>
    <property type="match status" value="1"/>
</dbReference>
<feature type="region of interest" description="Disordered" evidence="20">
    <location>
        <begin position="128"/>
        <end position="150"/>
    </location>
</feature>
<gene>
    <name evidence="24" type="primary">LOC117361421</name>
</gene>
<dbReference type="AlphaFoldDB" id="A0A6P8RIJ7"/>
<organism evidence="23 24">
    <name type="scientific">Geotrypetes seraphini</name>
    <name type="common">Gaboon caecilian</name>
    <name type="synonym">Caecilia seraphini</name>
    <dbReference type="NCBI Taxonomy" id="260995"/>
    <lineage>
        <taxon>Eukaryota</taxon>
        <taxon>Metazoa</taxon>
        <taxon>Chordata</taxon>
        <taxon>Craniata</taxon>
        <taxon>Vertebrata</taxon>
        <taxon>Euteleostomi</taxon>
        <taxon>Amphibia</taxon>
        <taxon>Gymnophiona</taxon>
        <taxon>Geotrypetes</taxon>
    </lineage>
</organism>
<keyword evidence="15" id="KW-0206">Cytoskeleton</keyword>
<evidence type="ECO:0000256" key="14">
    <source>
        <dbReference type="ARBA" id="ARBA00023136"/>
    </source>
</evidence>
<dbReference type="SMART" id="SM00128">
    <property type="entry name" value="IPPc"/>
    <property type="match status" value="1"/>
</dbReference>
<dbReference type="GO" id="GO:0030027">
    <property type="term" value="C:lamellipodium"/>
    <property type="evidence" value="ECO:0007669"/>
    <property type="project" value="UniProtKB-SubCell"/>
</dbReference>
<protein>
    <recommendedName>
        <fullName evidence="8">phosphatidylinositol-3,4,5-trisphosphate 5-phosphatase</fullName>
        <ecNumber evidence="8">3.1.3.86</ecNumber>
    </recommendedName>
</protein>
<dbReference type="Gene3D" id="3.30.505.10">
    <property type="entry name" value="SH2 domain"/>
    <property type="match status" value="1"/>
</dbReference>
<evidence type="ECO:0000256" key="9">
    <source>
        <dbReference type="ARBA" id="ARBA00022490"/>
    </source>
</evidence>
<evidence type="ECO:0000256" key="3">
    <source>
        <dbReference type="ARBA" id="ARBA00004324"/>
    </source>
</evidence>
<dbReference type="GO" id="GO:0034485">
    <property type="term" value="F:phosphatidylinositol-3,4,5-trisphosphate 5-phosphatase activity"/>
    <property type="evidence" value="ECO:0007669"/>
    <property type="project" value="UniProtKB-EC"/>
</dbReference>
<dbReference type="InterPro" id="IPR057510">
    <property type="entry name" value="C2_SHIP1-2_first"/>
</dbReference>
<keyword evidence="11" id="KW-0378">Hydrolase</keyword>
<evidence type="ECO:0000256" key="5">
    <source>
        <dbReference type="ARBA" id="ARBA00004510"/>
    </source>
</evidence>
<dbReference type="Pfam" id="PF00017">
    <property type="entry name" value="SH2"/>
    <property type="match status" value="1"/>
</dbReference>
<evidence type="ECO:0000259" key="21">
    <source>
        <dbReference type="PROSITE" id="PS50001"/>
    </source>
</evidence>
<evidence type="ECO:0000256" key="13">
    <source>
        <dbReference type="ARBA" id="ARBA00022999"/>
    </source>
</evidence>
<dbReference type="GO" id="GO:0004445">
    <property type="term" value="F:inositol-polyphosphate 5-phosphatase activity"/>
    <property type="evidence" value="ECO:0007669"/>
    <property type="project" value="TreeGrafter"/>
</dbReference>
<dbReference type="KEGG" id="gsh:117361421"/>
<evidence type="ECO:0000313" key="24">
    <source>
        <dbReference type="RefSeq" id="XP_033802616.1"/>
    </source>
</evidence>
<keyword evidence="9" id="KW-0963">Cytoplasm</keyword>
<dbReference type="GO" id="GO:0016020">
    <property type="term" value="C:membrane"/>
    <property type="evidence" value="ECO:0007669"/>
    <property type="project" value="UniProtKB-SubCell"/>
</dbReference>
<evidence type="ECO:0000256" key="1">
    <source>
        <dbReference type="ARBA" id="ARBA00004170"/>
    </source>
</evidence>
<evidence type="ECO:0000256" key="4">
    <source>
        <dbReference type="ARBA" id="ARBA00004486"/>
    </source>
</evidence>
<comment type="similarity">
    <text evidence="7">Belongs to the inositol 1,4,5-trisphosphate 5-phosphatase family.</text>
</comment>
<keyword evidence="10" id="KW-0597">Phosphoprotein</keyword>
<dbReference type="Gene3D" id="1.10.150.50">
    <property type="entry name" value="Transcription Factor, Ets-1"/>
    <property type="match status" value="1"/>
</dbReference>
<dbReference type="InterPro" id="IPR036691">
    <property type="entry name" value="Endo/exonu/phosph_ase_sf"/>
</dbReference>
<dbReference type="RefSeq" id="XP_033802616.1">
    <property type="nucleotide sequence ID" value="XM_033946725.1"/>
</dbReference>
<keyword evidence="12" id="KW-0391">Immunity</keyword>
<comment type="subcellular location">
    <subcellularLocation>
        <location evidence="4">Cell projection</location>
        <location evidence="4">Filopodium</location>
    </subcellularLocation>
    <subcellularLocation>
        <location evidence="5">Cell projection</location>
        <location evidence="5">Lamellipodium</location>
    </subcellularLocation>
    <subcellularLocation>
        <location evidence="2">Cytoplasm</location>
        <location evidence="2">Cytoskeleton</location>
    </subcellularLocation>
    <subcellularLocation>
        <location evidence="6">Cytoplasm</location>
        <location evidence="6">Cytosol</location>
    </subcellularLocation>
    <subcellularLocation>
        <location evidence="1">Membrane</location>
        <topology evidence="1">Peripheral membrane protein</topology>
    </subcellularLocation>
    <subcellularLocation>
        <location evidence="3">Nucleus speckle</location>
    </subcellularLocation>
</comment>
<dbReference type="GeneID" id="117361421"/>
<accession>A0A6P8RIJ7</accession>
<reference evidence="24" key="1">
    <citation type="submission" date="2025-08" db="UniProtKB">
        <authorList>
            <consortium name="RefSeq"/>
        </authorList>
    </citation>
    <scope>IDENTIFICATION</scope>
</reference>
<evidence type="ECO:0000256" key="11">
    <source>
        <dbReference type="ARBA" id="ARBA00022801"/>
    </source>
</evidence>
<evidence type="ECO:0000256" key="19">
    <source>
        <dbReference type="PROSITE-ProRule" id="PRU00191"/>
    </source>
</evidence>
<dbReference type="InterPro" id="IPR000300">
    <property type="entry name" value="IPPc"/>
</dbReference>
<dbReference type="GO" id="GO:0005829">
    <property type="term" value="C:cytosol"/>
    <property type="evidence" value="ECO:0007669"/>
    <property type="project" value="UniProtKB-SubCell"/>
</dbReference>
<evidence type="ECO:0000256" key="10">
    <source>
        <dbReference type="ARBA" id="ARBA00022553"/>
    </source>
</evidence>
<keyword evidence="16" id="KW-0539">Nucleus</keyword>
<evidence type="ECO:0000256" key="7">
    <source>
        <dbReference type="ARBA" id="ARBA00008734"/>
    </source>
</evidence>
<proteinExistence type="inferred from homology"/>
<dbReference type="GO" id="GO:0002376">
    <property type="term" value="P:immune system process"/>
    <property type="evidence" value="ECO:0007669"/>
    <property type="project" value="UniProtKB-KW"/>
</dbReference>
<keyword evidence="13 19" id="KW-0727">SH2 domain</keyword>
<dbReference type="GO" id="GO:0030175">
    <property type="term" value="C:filopodium"/>
    <property type="evidence" value="ECO:0007669"/>
    <property type="project" value="UniProtKB-SubCell"/>
</dbReference>
<dbReference type="InterPro" id="IPR057509">
    <property type="entry name" value="C2_SHIP1-2_2nd"/>
</dbReference>
<comment type="catalytic activity">
    <reaction evidence="18">
        <text>a 1,2-diacyl-sn-glycero-3-phospho-(1D-myo-inositol-3,4,5-trisphosphate) + H2O = a 1,2-diacyl-sn-glycero-3-phospho-(1D-myo-inositol-3,4-bisphosphate) + phosphate</text>
        <dbReference type="Rhea" id="RHEA:25528"/>
        <dbReference type="ChEBI" id="CHEBI:15377"/>
        <dbReference type="ChEBI" id="CHEBI:43474"/>
        <dbReference type="ChEBI" id="CHEBI:57658"/>
        <dbReference type="ChEBI" id="CHEBI:57836"/>
        <dbReference type="EC" id="3.1.3.86"/>
    </reaction>
    <physiologicalReaction direction="left-to-right" evidence="18">
        <dbReference type="Rhea" id="RHEA:25529"/>
    </physiologicalReaction>
</comment>
<evidence type="ECO:0000256" key="12">
    <source>
        <dbReference type="ARBA" id="ARBA00022859"/>
    </source>
</evidence>
<dbReference type="InterPro" id="IPR001660">
    <property type="entry name" value="SAM"/>
</dbReference>
<dbReference type="SUPFAM" id="SSF55550">
    <property type="entry name" value="SH2 domain"/>
    <property type="match status" value="1"/>
</dbReference>
<evidence type="ECO:0000259" key="22">
    <source>
        <dbReference type="PROSITE" id="PS50105"/>
    </source>
</evidence>
<dbReference type="EC" id="3.1.3.86" evidence="8"/>
<dbReference type="InParanoid" id="A0A6P8RIJ7"/>
<dbReference type="InterPro" id="IPR036860">
    <property type="entry name" value="SH2_dom_sf"/>
</dbReference>
<dbReference type="SUPFAM" id="SSF47769">
    <property type="entry name" value="SAM/Pointed domain"/>
    <property type="match status" value="1"/>
</dbReference>
<evidence type="ECO:0000256" key="2">
    <source>
        <dbReference type="ARBA" id="ARBA00004245"/>
    </source>
</evidence>
<dbReference type="GO" id="GO:0016607">
    <property type="term" value="C:nuclear speck"/>
    <property type="evidence" value="ECO:0007669"/>
    <property type="project" value="UniProtKB-SubCell"/>
</dbReference>
<dbReference type="PANTHER" id="PTHR46051:SF2">
    <property type="entry name" value="PHOSPHATIDYLINOSITOL 3,4,5-TRISPHOSPHATE 5-PHOSPHATASE 2"/>
    <property type="match status" value="1"/>
</dbReference>